<dbReference type="AlphaFoldDB" id="A0AAE1UBH0"/>
<protein>
    <recommendedName>
        <fullName evidence="4">RGS domain-containing protein</fullName>
    </recommendedName>
</protein>
<dbReference type="SUPFAM" id="SSF48097">
    <property type="entry name" value="Regulator of G-protein signaling, RGS"/>
    <property type="match status" value="1"/>
</dbReference>
<comment type="caution">
    <text evidence="5">The sequence shown here is derived from an EMBL/GenBank/DDBJ whole genome shotgun (WGS) entry which is preliminary data.</text>
</comment>
<dbReference type="PANTHER" id="PTHR46102:SF2">
    <property type="entry name" value="AXIN"/>
    <property type="match status" value="1"/>
</dbReference>
<dbReference type="PROSITE" id="PS50132">
    <property type="entry name" value="RGS"/>
    <property type="match status" value="1"/>
</dbReference>
<evidence type="ECO:0000256" key="1">
    <source>
        <dbReference type="ARBA" id="ARBA00004496"/>
    </source>
</evidence>
<dbReference type="GO" id="GO:0008013">
    <property type="term" value="F:beta-catenin binding"/>
    <property type="evidence" value="ECO:0007669"/>
    <property type="project" value="TreeGrafter"/>
</dbReference>
<dbReference type="GO" id="GO:0048468">
    <property type="term" value="P:cell development"/>
    <property type="evidence" value="ECO:0007669"/>
    <property type="project" value="TreeGrafter"/>
</dbReference>
<dbReference type="EMBL" id="JAWZYT010001198">
    <property type="protein sequence ID" value="KAK4314676.1"/>
    <property type="molecule type" value="Genomic_DNA"/>
</dbReference>
<evidence type="ECO:0000313" key="6">
    <source>
        <dbReference type="Proteomes" id="UP001292094"/>
    </source>
</evidence>
<dbReference type="GO" id="GO:0005886">
    <property type="term" value="C:plasma membrane"/>
    <property type="evidence" value="ECO:0007669"/>
    <property type="project" value="TreeGrafter"/>
</dbReference>
<evidence type="ECO:0000259" key="4">
    <source>
        <dbReference type="PROSITE" id="PS50132"/>
    </source>
</evidence>
<feature type="compositionally biased region" description="Basic and acidic residues" evidence="3">
    <location>
        <begin position="13"/>
        <end position="33"/>
    </location>
</feature>
<dbReference type="Gene3D" id="1.10.167.10">
    <property type="entry name" value="Regulator of G-protein Signalling 4, domain 2"/>
    <property type="match status" value="1"/>
</dbReference>
<accession>A0AAE1UBH0</accession>
<dbReference type="PANTHER" id="PTHR46102">
    <property type="entry name" value="AXIN"/>
    <property type="match status" value="1"/>
</dbReference>
<feature type="domain" description="RGS" evidence="4">
    <location>
        <begin position="45"/>
        <end position="168"/>
    </location>
</feature>
<keyword evidence="2" id="KW-0963">Cytoplasm</keyword>
<dbReference type="GO" id="GO:0005737">
    <property type="term" value="C:cytoplasm"/>
    <property type="evidence" value="ECO:0007669"/>
    <property type="project" value="UniProtKB-SubCell"/>
</dbReference>
<dbReference type="GO" id="GO:0090090">
    <property type="term" value="P:negative regulation of canonical Wnt signaling pathway"/>
    <property type="evidence" value="ECO:0007669"/>
    <property type="project" value="InterPro"/>
</dbReference>
<dbReference type="SMART" id="SM00315">
    <property type="entry name" value="RGS"/>
    <property type="match status" value="1"/>
</dbReference>
<gene>
    <name evidence="5" type="ORF">Pmani_014060</name>
</gene>
<evidence type="ECO:0000313" key="5">
    <source>
        <dbReference type="EMBL" id="KAK4314676.1"/>
    </source>
</evidence>
<feature type="region of interest" description="Disordered" evidence="3">
    <location>
        <begin position="1"/>
        <end position="46"/>
    </location>
</feature>
<dbReference type="GO" id="GO:0032436">
    <property type="term" value="P:positive regulation of proteasomal ubiquitin-dependent protein catabolic process"/>
    <property type="evidence" value="ECO:0007669"/>
    <property type="project" value="TreeGrafter"/>
</dbReference>
<dbReference type="Pfam" id="PF00615">
    <property type="entry name" value="RGS"/>
    <property type="match status" value="1"/>
</dbReference>
<reference evidence="5" key="1">
    <citation type="submission" date="2023-11" db="EMBL/GenBank/DDBJ databases">
        <title>Genome assemblies of two species of porcelain crab, Petrolisthes cinctipes and Petrolisthes manimaculis (Anomura: Porcellanidae).</title>
        <authorList>
            <person name="Angst P."/>
        </authorList>
    </citation>
    <scope>NUCLEOTIDE SEQUENCE</scope>
    <source>
        <strain evidence="5">PB745_02</strain>
        <tissue evidence="5">Gill</tissue>
    </source>
</reference>
<sequence>MSSAQKTSAQATKPEKKKKDTKTDDKAKAEKKGPTKTQLEKWTSSINGLLSDPDGIKEFRQFLENKEGDDEKGELTKYIDFYIECEEFKYNFKSLEEKAMKIFEKYLAGKVHQRMVLQVGADQELPAGDDCTEIGDKLDDEGLEGVTLFDKPQNTIRKTIADGLYVDFCLDIKNKLKI</sequence>
<proteinExistence type="predicted"/>
<evidence type="ECO:0000256" key="2">
    <source>
        <dbReference type="ARBA" id="ARBA00022490"/>
    </source>
</evidence>
<dbReference type="GO" id="GO:0005634">
    <property type="term" value="C:nucleus"/>
    <property type="evidence" value="ECO:0007669"/>
    <property type="project" value="TreeGrafter"/>
</dbReference>
<dbReference type="Proteomes" id="UP001292094">
    <property type="component" value="Unassembled WGS sequence"/>
</dbReference>
<dbReference type="GO" id="GO:0019901">
    <property type="term" value="F:protein kinase binding"/>
    <property type="evidence" value="ECO:0007669"/>
    <property type="project" value="TreeGrafter"/>
</dbReference>
<feature type="compositionally biased region" description="Polar residues" evidence="3">
    <location>
        <begin position="1"/>
        <end position="10"/>
    </location>
</feature>
<keyword evidence="6" id="KW-1185">Reference proteome</keyword>
<organism evidence="5 6">
    <name type="scientific">Petrolisthes manimaculis</name>
    <dbReference type="NCBI Taxonomy" id="1843537"/>
    <lineage>
        <taxon>Eukaryota</taxon>
        <taxon>Metazoa</taxon>
        <taxon>Ecdysozoa</taxon>
        <taxon>Arthropoda</taxon>
        <taxon>Crustacea</taxon>
        <taxon>Multicrustacea</taxon>
        <taxon>Malacostraca</taxon>
        <taxon>Eumalacostraca</taxon>
        <taxon>Eucarida</taxon>
        <taxon>Decapoda</taxon>
        <taxon>Pleocyemata</taxon>
        <taxon>Anomura</taxon>
        <taxon>Galatheoidea</taxon>
        <taxon>Porcellanidae</taxon>
        <taxon>Petrolisthes</taxon>
    </lineage>
</organism>
<feature type="compositionally biased region" description="Polar residues" evidence="3">
    <location>
        <begin position="35"/>
        <end position="46"/>
    </location>
</feature>
<dbReference type="GO" id="GO:0031625">
    <property type="term" value="F:ubiquitin protein ligase binding"/>
    <property type="evidence" value="ECO:0007669"/>
    <property type="project" value="TreeGrafter"/>
</dbReference>
<evidence type="ECO:0000256" key="3">
    <source>
        <dbReference type="SAM" id="MobiDB-lite"/>
    </source>
</evidence>
<dbReference type="InterPro" id="IPR036305">
    <property type="entry name" value="RGS_sf"/>
</dbReference>
<dbReference type="InterPro" id="IPR043581">
    <property type="entry name" value="Axin-like"/>
</dbReference>
<name>A0AAE1UBH0_9EUCA</name>
<dbReference type="InterPro" id="IPR044926">
    <property type="entry name" value="RGS_subdomain_2"/>
</dbReference>
<comment type="subcellular location">
    <subcellularLocation>
        <location evidence="1">Cytoplasm</location>
    </subcellularLocation>
</comment>
<dbReference type="GO" id="GO:0030877">
    <property type="term" value="C:beta-catenin destruction complex"/>
    <property type="evidence" value="ECO:0007669"/>
    <property type="project" value="TreeGrafter"/>
</dbReference>
<dbReference type="GO" id="GO:0060090">
    <property type="term" value="F:molecular adaptor activity"/>
    <property type="evidence" value="ECO:0007669"/>
    <property type="project" value="TreeGrafter"/>
</dbReference>
<dbReference type="InterPro" id="IPR016137">
    <property type="entry name" value="RGS"/>
</dbReference>